<dbReference type="EC" id="1.6.5.5" evidence="4"/>
<keyword evidence="5" id="KW-1185">Reference proteome</keyword>
<keyword evidence="1" id="KW-0521">NADP</keyword>
<dbReference type="Pfam" id="PF08240">
    <property type="entry name" value="ADH_N"/>
    <property type="match status" value="1"/>
</dbReference>
<sequence length="316" mass="33009">MKAALLDTDDRYRVTELDEPVPGPGQVAIRVAYAGIQWGDTMVRDGQFPVPRPFVPGFEASGHITAVGEGVDPGRVGEPVTALTPSGAFAEVVLAPAVLAVGIGDLSLRTAAGLGWGAPTAYDLINTAAQVRPGERVLIHAAAGSVGTLATQFARLAGAARIVGVAGTEARAAYAARFGCTQVLLRDEYPAKLGDEQFDVILDPVGGPTRRTGLGQLAPHGRLVAYGNLDTFDPVLADTNDLLMQGRSLVTYNSNLLSRTHPERLAAGLRHARDLVAGGRVRVDITAEYDLADLPVAVQHLAEGTTLGKSVLRIAA</sequence>
<organism evidence="4 5">
    <name type="scientific">Kitasatospora gansuensis</name>
    <dbReference type="NCBI Taxonomy" id="258050"/>
    <lineage>
        <taxon>Bacteria</taxon>
        <taxon>Bacillati</taxon>
        <taxon>Actinomycetota</taxon>
        <taxon>Actinomycetes</taxon>
        <taxon>Kitasatosporales</taxon>
        <taxon>Streptomycetaceae</taxon>
        <taxon>Kitasatospora</taxon>
    </lineage>
</organism>
<dbReference type="GO" id="GO:0070402">
    <property type="term" value="F:NADPH binding"/>
    <property type="evidence" value="ECO:0007669"/>
    <property type="project" value="TreeGrafter"/>
</dbReference>
<dbReference type="PANTHER" id="PTHR48106">
    <property type="entry name" value="QUINONE OXIDOREDUCTASE PIG3-RELATED"/>
    <property type="match status" value="1"/>
</dbReference>
<dbReference type="Pfam" id="PF00107">
    <property type="entry name" value="ADH_zinc_N"/>
    <property type="match status" value="1"/>
</dbReference>
<keyword evidence="2 4" id="KW-0560">Oxidoreductase</keyword>
<evidence type="ECO:0000256" key="2">
    <source>
        <dbReference type="ARBA" id="ARBA00023002"/>
    </source>
</evidence>
<dbReference type="InterPro" id="IPR036291">
    <property type="entry name" value="NAD(P)-bd_dom_sf"/>
</dbReference>
<evidence type="ECO:0000256" key="1">
    <source>
        <dbReference type="ARBA" id="ARBA00022857"/>
    </source>
</evidence>
<dbReference type="Proteomes" id="UP000573327">
    <property type="component" value="Unassembled WGS sequence"/>
</dbReference>
<protein>
    <submittedName>
        <fullName evidence="4">NADPH2:quinone reductase</fullName>
        <ecNumber evidence="4">1.6.5.5</ecNumber>
    </submittedName>
</protein>
<dbReference type="InterPro" id="IPR013154">
    <property type="entry name" value="ADH-like_N"/>
</dbReference>
<dbReference type="RefSeq" id="WP_184923984.1">
    <property type="nucleotide sequence ID" value="NZ_JACHJR010000001.1"/>
</dbReference>
<evidence type="ECO:0000259" key="3">
    <source>
        <dbReference type="SMART" id="SM00829"/>
    </source>
</evidence>
<dbReference type="InterPro" id="IPR020843">
    <property type="entry name" value="ER"/>
</dbReference>
<dbReference type="InterPro" id="IPR013149">
    <property type="entry name" value="ADH-like_C"/>
</dbReference>
<name>A0A7W7WLT1_9ACTN</name>
<reference evidence="4 5" key="1">
    <citation type="submission" date="2020-08" db="EMBL/GenBank/DDBJ databases">
        <title>Sequencing the genomes of 1000 actinobacteria strains.</title>
        <authorList>
            <person name="Klenk H.-P."/>
        </authorList>
    </citation>
    <scope>NUCLEOTIDE SEQUENCE [LARGE SCALE GENOMIC DNA]</scope>
    <source>
        <strain evidence="4 5">DSM 44786</strain>
    </source>
</reference>
<dbReference type="EMBL" id="JACHJR010000001">
    <property type="protein sequence ID" value="MBB4951781.1"/>
    <property type="molecule type" value="Genomic_DNA"/>
</dbReference>
<evidence type="ECO:0000313" key="4">
    <source>
        <dbReference type="EMBL" id="MBB4951781.1"/>
    </source>
</evidence>
<accession>A0A7W7WLT1</accession>
<dbReference type="InterPro" id="IPR011032">
    <property type="entry name" value="GroES-like_sf"/>
</dbReference>
<feature type="domain" description="Enoyl reductase (ER)" evidence="3">
    <location>
        <begin position="7"/>
        <end position="312"/>
    </location>
</feature>
<dbReference type="GO" id="GO:0003960">
    <property type="term" value="F:quinone reductase (NADPH) activity"/>
    <property type="evidence" value="ECO:0007669"/>
    <property type="project" value="UniProtKB-EC"/>
</dbReference>
<comment type="caution">
    <text evidence="4">The sequence shown here is derived from an EMBL/GenBank/DDBJ whole genome shotgun (WGS) entry which is preliminary data.</text>
</comment>
<gene>
    <name evidence="4" type="ORF">F4556_007316</name>
</gene>
<dbReference type="Gene3D" id="3.40.50.720">
    <property type="entry name" value="NAD(P)-binding Rossmann-like Domain"/>
    <property type="match status" value="1"/>
</dbReference>
<dbReference type="Gene3D" id="3.90.180.10">
    <property type="entry name" value="Medium-chain alcohol dehydrogenases, catalytic domain"/>
    <property type="match status" value="1"/>
</dbReference>
<proteinExistence type="predicted"/>
<dbReference type="SUPFAM" id="SSF51735">
    <property type="entry name" value="NAD(P)-binding Rossmann-fold domains"/>
    <property type="match status" value="1"/>
</dbReference>
<dbReference type="SUPFAM" id="SSF50129">
    <property type="entry name" value="GroES-like"/>
    <property type="match status" value="1"/>
</dbReference>
<dbReference type="AlphaFoldDB" id="A0A7W7WLT1"/>
<evidence type="ECO:0000313" key="5">
    <source>
        <dbReference type="Proteomes" id="UP000573327"/>
    </source>
</evidence>
<dbReference type="SMART" id="SM00829">
    <property type="entry name" value="PKS_ER"/>
    <property type="match status" value="1"/>
</dbReference>